<keyword evidence="3 5" id="KW-1133">Transmembrane helix</keyword>
<dbReference type="AlphaFoldDB" id="A0A6G1X956"/>
<feature type="transmembrane region" description="Helical" evidence="5">
    <location>
        <begin position="393"/>
        <end position="411"/>
    </location>
</feature>
<name>A0A6G1X956_9BACI</name>
<gene>
    <name evidence="7" type="ORF">GH754_14515</name>
</gene>
<dbReference type="PANTHER" id="PTHR43027:SF1">
    <property type="entry name" value="DOXORUBICIN RESISTANCE ABC TRANSPORTER PERMEASE PROTEIN DRRC-RELATED"/>
    <property type="match status" value="1"/>
</dbReference>
<comment type="subcellular location">
    <subcellularLocation>
        <location evidence="1">Membrane</location>
        <topology evidence="1">Multi-pass membrane protein</topology>
    </subcellularLocation>
</comment>
<keyword evidence="2 5" id="KW-0812">Transmembrane</keyword>
<comment type="caution">
    <text evidence="7">The sequence shown here is derived from an EMBL/GenBank/DDBJ whole genome shotgun (WGS) entry which is preliminary data.</text>
</comment>
<protein>
    <submittedName>
        <fullName evidence="7">ABC transporter permease subunit</fullName>
    </submittedName>
</protein>
<sequence>MIWPIIKKQFRLMVRDRTNFTLLLVMPLVLVFIIKFSIGDLMTQGIPEIDATIAIAEHTEEEADLTQLANEWEEQPLPEEAKTQLVQGLNQFQPIRILKEEILGSEELQDVFAVVDIAPEEVEAAKKEEKYTAIIEVPEQFSYQLAKSSFLNEGDTPQLTLFVNKSEDLVTEMLQDILLVYEEEMRTTTVLERNGVGDLKPSLEEIRGDIVSVSMVEPITSTSYYVVGMSVMFVLYIASTMGSYAYLEKRDHVFERILLANVSKWRYFVGMVLASSLLAFTQLMILFGFSVVVFGVTWPNIWQFLLIAALLSITVGAIASLVVSLNYRFQSEKSSTVFGNAIVTVFAFLGGSFYPIKSDIINLIGNFTPNGAGMTAFFATLQGYGMNEIVDELMVLGALTFVVIIAAVLVFPKRGEQS</sequence>
<evidence type="ECO:0000259" key="6">
    <source>
        <dbReference type="Pfam" id="PF12698"/>
    </source>
</evidence>
<keyword evidence="8" id="KW-1185">Reference proteome</keyword>
<keyword evidence="4 5" id="KW-0472">Membrane</keyword>
<accession>A0A6G1X956</accession>
<dbReference type="PANTHER" id="PTHR43027">
    <property type="entry name" value="DOXORUBICIN RESISTANCE ABC TRANSPORTER PERMEASE PROTEIN DRRC-RELATED"/>
    <property type="match status" value="1"/>
</dbReference>
<reference evidence="7 8" key="1">
    <citation type="submission" date="2019-11" db="EMBL/GenBank/DDBJ databases">
        <authorList>
            <person name="Li J."/>
        </authorList>
    </citation>
    <scope>NUCLEOTIDE SEQUENCE [LARGE SCALE GENOMIC DNA]</scope>
    <source>
        <strain evidence="7 8">J4</strain>
    </source>
</reference>
<evidence type="ECO:0000313" key="7">
    <source>
        <dbReference type="EMBL" id="MRG87504.1"/>
    </source>
</evidence>
<dbReference type="OrthoDB" id="3078158at2"/>
<feature type="transmembrane region" description="Helical" evidence="5">
    <location>
        <begin position="301"/>
        <end position="325"/>
    </location>
</feature>
<dbReference type="InterPro" id="IPR052902">
    <property type="entry name" value="ABC-2_transporter"/>
</dbReference>
<proteinExistence type="predicted"/>
<feature type="transmembrane region" description="Helical" evidence="5">
    <location>
        <begin position="337"/>
        <end position="354"/>
    </location>
</feature>
<evidence type="ECO:0000256" key="3">
    <source>
        <dbReference type="ARBA" id="ARBA00022989"/>
    </source>
</evidence>
<organism evidence="7 8">
    <name type="scientific">Salinibacillus xinjiangensis</name>
    <dbReference type="NCBI Taxonomy" id="1229268"/>
    <lineage>
        <taxon>Bacteria</taxon>
        <taxon>Bacillati</taxon>
        <taxon>Bacillota</taxon>
        <taxon>Bacilli</taxon>
        <taxon>Bacillales</taxon>
        <taxon>Bacillaceae</taxon>
        <taxon>Salinibacillus</taxon>
    </lineage>
</organism>
<dbReference type="GO" id="GO:0016020">
    <property type="term" value="C:membrane"/>
    <property type="evidence" value="ECO:0007669"/>
    <property type="project" value="UniProtKB-SubCell"/>
</dbReference>
<dbReference type="InterPro" id="IPR013525">
    <property type="entry name" value="ABC2_TM"/>
</dbReference>
<evidence type="ECO:0000313" key="8">
    <source>
        <dbReference type="Proteomes" id="UP000480185"/>
    </source>
</evidence>
<evidence type="ECO:0000256" key="4">
    <source>
        <dbReference type="ARBA" id="ARBA00023136"/>
    </source>
</evidence>
<dbReference type="RefSeq" id="WP_153729384.1">
    <property type="nucleotide sequence ID" value="NZ_WJNH01000009.1"/>
</dbReference>
<feature type="domain" description="ABC-2 type transporter transmembrane" evidence="6">
    <location>
        <begin position="22"/>
        <end position="409"/>
    </location>
</feature>
<dbReference type="GO" id="GO:0140359">
    <property type="term" value="F:ABC-type transporter activity"/>
    <property type="evidence" value="ECO:0007669"/>
    <property type="project" value="InterPro"/>
</dbReference>
<feature type="transmembrane region" description="Helical" evidence="5">
    <location>
        <begin position="224"/>
        <end position="247"/>
    </location>
</feature>
<feature type="transmembrane region" description="Helical" evidence="5">
    <location>
        <begin position="268"/>
        <end position="295"/>
    </location>
</feature>
<evidence type="ECO:0000256" key="5">
    <source>
        <dbReference type="SAM" id="Phobius"/>
    </source>
</evidence>
<feature type="transmembrane region" description="Helical" evidence="5">
    <location>
        <begin position="20"/>
        <end position="38"/>
    </location>
</feature>
<dbReference type="Pfam" id="PF12698">
    <property type="entry name" value="ABC2_membrane_3"/>
    <property type="match status" value="1"/>
</dbReference>
<dbReference type="Proteomes" id="UP000480185">
    <property type="component" value="Unassembled WGS sequence"/>
</dbReference>
<dbReference type="EMBL" id="WJNH01000009">
    <property type="protein sequence ID" value="MRG87504.1"/>
    <property type="molecule type" value="Genomic_DNA"/>
</dbReference>
<evidence type="ECO:0000256" key="2">
    <source>
        <dbReference type="ARBA" id="ARBA00022692"/>
    </source>
</evidence>
<evidence type="ECO:0000256" key="1">
    <source>
        <dbReference type="ARBA" id="ARBA00004141"/>
    </source>
</evidence>